<reference evidence="1 2" key="1">
    <citation type="submission" date="2015-01" db="EMBL/GenBank/DDBJ databases">
        <title>Evolution of Trichinella species and genotypes.</title>
        <authorList>
            <person name="Korhonen P.K."/>
            <person name="Edoardo P."/>
            <person name="Giuseppe L.R."/>
            <person name="Gasser R.B."/>
        </authorList>
    </citation>
    <scope>NUCLEOTIDE SEQUENCE [LARGE SCALE GENOMIC DNA]</scope>
    <source>
        <strain evidence="1">ISS1029</strain>
    </source>
</reference>
<gene>
    <name evidence="1" type="ORF">T11_13865</name>
</gene>
<dbReference type="Proteomes" id="UP000055024">
    <property type="component" value="Unassembled WGS sequence"/>
</dbReference>
<dbReference type="EMBL" id="JYDP01002711">
    <property type="protein sequence ID" value="KRY96573.1"/>
    <property type="molecule type" value="Genomic_DNA"/>
</dbReference>
<protein>
    <submittedName>
        <fullName evidence="1">Uncharacterized protein</fullName>
    </submittedName>
</protein>
<evidence type="ECO:0000313" key="2">
    <source>
        <dbReference type="Proteomes" id="UP000055024"/>
    </source>
</evidence>
<keyword evidence="2" id="KW-1185">Reference proteome</keyword>
<organism evidence="1 2">
    <name type="scientific">Trichinella zimbabwensis</name>
    <dbReference type="NCBI Taxonomy" id="268475"/>
    <lineage>
        <taxon>Eukaryota</taxon>
        <taxon>Metazoa</taxon>
        <taxon>Ecdysozoa</taxon>
        <taxon>Nematoda</taxon>
        <taxon>Enoplea</taxon>
        <taxon>Dorylaimia</taxon>
        <taxon>Trichinellida</taxon>
        <taxon>Trichinellidae</taxon>
        <taxon>Trichinella</taxon>
    </lineage>
</organism>
<proteinExistence type="predicted"/>
<sequence length="47" mass="5368">MLIIKSKILSLYCIRKLKKGKLNLNAEEITALLFKQSKTDLTSYPTP</sequence>
<evidence type="ECO:0000313" key="1">
    <source>
        <dbReference type="EMBL" id="KRY96573.1"/>
    </source>
</evidence>
<name>A0A0V1GEA5_9BILA</name>
<comment type="caution">
    <text evidence="1">The sequence shown here is derived from an EMBL/GenBank/DDBJ whole genome shotgun (WGS) entry which is preliminary data.</text>
</comment>
<dbReference type="AlphaFoldDB" id="A0A0V1GEA5"/>
<accession>A0A0V1GEA5</accession>